<keyword evidence="7" id="KW-1185">Reference proteome</keyword>
<dbReference type="STRING" id="284577.SAMN05216571_101460"/>
<evidence type="ECO:0000256" key="3">
    <source>
        <dbReference type="ARBA" id="ARBA00022989"/>
    </source>
</evidence>
<dbReference type="RefSeq" id="WP_092522839.1">
    <property type="nucleotide sequence ID" value="NZ_FNCI01000001.1"/>
</dbReference>
<dbReference type="InterPro" id="IPR010652">
    <property type="entry name" value="DUF1232"/>
</dbReference>
<organism evidence="6 7">
    <name type="scientific">Onishia taeanensis</name>
    <dbReference type="NCBI Taxonomy" id="284577"/>
    <lineage>
        <taxon>Bacteria</taxon>
        <taxon>Pseudomonadati</taxon>
        <taxon>Pseudomonadota</taxon>
        <taxon>Gammaproteobacteria</taxon>
        <taxon>Oceanospirillales</taxon>
        <taxon>Halomonadaceae</taxon>
        <taxon>Onishia</taxon>
    </lineage>
</organism>
<dbReference type="Proteomes" id="UP000198641">
    <property type="component" value="Unassembled WGS sequence"/>
</dbReference>
<evidence type="ECO:0000313" key="7">
    <source>
        <dbReference type="Proteomes" id="UP000198641"/>
    </source>
</evidence>
<dbReference type="OrthoDB" id="9804184at2"/>
<comment type="subcellular location">
    <subcellularLocation>
        <location evidence="1">Endomembrane system</location>
        <topology evidence="1">Multi-pass membrane protein</topology>
    </subcellularLocation>
</comment>
<dbReference type="EMBL" id="FNCI01000001">
    <property type="protein sequence ID" value="SDF73768.1"/>
    <property type="molecule type" value="Genomic_DNA"/>
</dbReference>
<sequence length="105" mass="11392">MAGSSSGGKGWLGRRGRSLARIGRALRSFVPMLGDVLAGRYRPVPWRAIGCMTAAVAYLLSPLDLIPDVFLVLGLADDALIVGWLLSRVDHHLAPYHAWRAGRND</sequence>
<protein>
    <submittedName>
        <fullName evidence="6">Uncharacterized membrane protein YkvA, DUF1232 family</fullName>
    </submittedName>
</protein>
<keyword evidence="3" id="KW-1133">Transmembrane helix</keyword>
<dbReference type="AlphaFoldDB" id="A0A1G7NI62"/>
<reference evidence="6 7" key="1">
    <citation type="submission" date="2016-10" db="EMBL/GenBank/DDBJ databases">
        <authorList>
            <person name="de Groot N.N."/>
        </authorList>
    </citation>
    <scope>NUCLEOTIDE SEQUENCE [LARGE SCALE GENOMIC DNA]</scope>
    <source>
        <strain evidence="6 7">BH539</strain>
    </source>
</reference>
<evidence type="ECO:0000313" key="6">
    <source>
        <dbReference type="EMBL" id="SDF73768.1"/>
    </source>
</evidence>
<dbReference type="GO" id="GO:0012505">
    <property type="term" value="C:endomembrane system"/>
    <property type="evidence" value="ECO:0007669"/>
    <property type="project" value="UniProtKB-SubCell"/>
</dbReference>
<dbReference type="Pfam" id="PF06803">
    <property type="entry name" value="DUF1232"/>
    <property type="match status" value="1"/>
</dbReference>
<name>A0A1G7NI62_9GAMM</name>
<keyword evidence="2" id="KW-0812">Transmembrane</keyword>
<feature type="domain" description="DUF1232" evidence="5">
    <location>
        <begin position="49"/>
        <end position="84"/>
    </location>
</feature>
<evidence type="ECO:0000256" key="4">
    <source>
        <dbReference type="ARBA" id="ARBA00023136"/>
    </source>
</evidence>
<evidence type="ECO:0000256" key="1">
    <source>
        <dbReference type="ARBA" id="ARBA00004127"/>
    </source>
</evidence>
<accession>A0A1G7NI62</accession>
<evidence type="ECO:0000259" key="5">
    <source>
        <dbReference type="Pfam" id="PF06803"/>
    </source>
</evidence>
<proteinExistence type="predicted"/>
<keyword evidence="4" id="KW-0472">Membrane</keyword>
<evidence type="ECO:0000256" key="2">
    <source>
        <dbReference type="ARBA" id="ARBA00022692"/>
    </source>
</evidence>
<gene>
    <name evidence="6" type="ORF">SAMN05216571_101460</name>
</gene>